<evidence type="ECO:0000313" key="1">
    <source>
        <dbReference type="EMBL" id="MBB6350667.1"/>
    </source>
</evidence>
<comment type="caution">
    <text evidence="1">The sequence shown here is derived from an EMBL/GenBank/DDBJ whole genome shotgun (WGS) entry which is preliminary data.</text>
</comment>
<sequence>MSYYGASPEQVQRAASQVQAAATQIEGLRKGVAATVLELLASGQAKSWQGGAAEKYKFHMDQWDQGAKRILASLETIYDNMNVSAKIYSAAAAEADDNMRLADVSGNQNSVDALINVRA</sequence>
<dbReference type="EMBL" id="JACHJB010000003">
    <property type="protein sequence ID" value="MBB6350667.1"/>
    <property type="molecule type" value="Genomic_DNA"/>
</dbReference>
<dbReference type="Gene3D" id="1.10.287.1060">
    <property type="entry name" value="ESAT-6-like"/>
    <property type="match status" value="1"/>
</dbReference>
<dbReference type="RefSeq" id="WP_185088422.1">
    <property type="nucleotide sequence ID" value="NZ_JACHJB010000003.1"/>
</dbReference>
<dbReference type="Proteomes" id="UP000583800">
    <property type="component" value="Unassembled WGS sequence"/>
</dbReference>
<name>A0A7X0C8U4_9ACTN</name>
<protein>
    <submittedName>
        <fullName evidence="1">WXG100 family type VII secretion target</fullName>
    </submittedName>
</protein>
<reference evidence="1 2" key="1">
    <citation type="submission" date="2020-08" db="EMBL/GenBank/DDBJ databases">
        <title>Sequencing the genomes of 1000 actinobacteria strains.</title>
        <authorList>
            <person name="Klenk H.-P."/>
        </authorList>
    </citation>
    <scope>NUCLEOTIDE SEQUENCE [LARGE SCALE GENOMIC DNA]</scope>
    <source>
        <strain evidence="1 2">DSM 45913</strain>
    </source>
</reference>
<accession>A0A7X0C8U4</accession>
<dbReference type="InterPro" id="IPR010310">
    <property type="entry name" value="T7SS_ESAT-6-like"/>
</dbReference>
<keyword evidence="2" id="KW-1185">Reference proteome</keyword>
<gene>
    <name evidence="1" type="ORF">FHU36_007239</name>
</gene>
<proteinExistence type="predicted"/>
<dbReference type="InterPro" id="IPR036689">
    <property type="entry name" value="ESAT-6-like_sf"/>
</dbReference>
<organism evidence="1 2">
    <name type="scientific">Nonomuraea muscovyensis</name>
    <dbReference type="NCBI Taxonomy" id="1124761"/>
    <lineage>
        <taxon>Bacteria</taxon>
        <taxon>Bacillati</taxon>
        <taxon>Actinomycetota</taxon>
        <taxon>Actinomycetes</taxon>
        <taxon>Streptosporangiales</taxon>
        <taxon>Streptosporangiaceae</taxon>
        <taxon>Nonomuraea</taxon>
    </lineage>
</organism>
<evidence type="ECO:0000313" key="2">
    <source>
        <dbReference type="Proteomes" id="UP000583800"/>
    </source>
</evidence>
<dbReference type="Pfam" id="PF06013">
    <property type="entry name" value="WXG100"/>
    <property type="match status" value="1"/>
</dbReference>
<dbReference type="SUPFAM" id="SSF140453">
    <property type="entry name" value="EsxAB dimer-like"/>
    <property type="match status" value="1"/>
</dbReference>
<dbReference type="AlphaFoldDB" id="A0A7X0C8U4"/>